<dbReference type="EC" id="2.4.1.227" evidence="10"/>
<dbReference type="InterPro" id="IPR004276">
    <property type="entry name" value="GlycoTrans_28_N"/>
</dbReference>
<dbReference type="InterPro" id="IPR007235">
    <property type="entry name" value="Glyco_trans_28_C"/>
</dbReference>
<feature type="domain" description="Glycosyltransferase family 28 N-terminal" evidence="11">
    <location>
        <begin position="5"/>
        <end position="145"/>
    </location>
</feature>
<dbReference type="RefSeq" id="WP_059351014.1">
    <property type="nucleotide sequence ID" value="NZ_LDYG01000028.1"/>
</dbReference>
<feature type="binding site" evidence="10">
    <location>
        <position position="167"/>
    </location>
    <ligand>
        <name>UDP-N-acetyl-alpha-D-glucosamine</name>
        <dbReference type="ChEBI" id="CHEBI:57705"/>
    </ligand>
</feature>
<keyword evidence="2 10" id="KW-0132">Cell division</keyword>
<dbReference type="Gene3D" id="3.40.50.2000">
    <property type="entry name" value="Glycogen Phosphorylase B"/>
    <property type="match status" value="2"/>
</dbReference>
<organism evidence="13 14">
    <name type="scientific">Bacillus coahuilensis p1.1.43</name>
    <dbReference type="NCBI Taxonomy" id="1150625"/>
    <lineage>
        <taxon>Bacteria</taxon>
        <taxon>Bacillati</taxon>
        <taxon>Bacillota</taxon>
        <taxon>Bacilli</taxon>
        <taxon>Bacillales</taxon>
        <taxon>Bacillaceae</taxon>
        <taxon>Bacillus</taxon>
    </lineage>
</organism>
<evidence type="ECO:0000259" key="11">
    <source>
        <dbReference type="Pfam" id="PF03033"/>
    </source>
</evidence>
<evidence type="ECO:0000313" key="14">
    <source>
        <dbReference type="Proteomes" id="UP000074108"/>
    </source>
</evidence>
<evidence type="ECO:0000313" key="13">
    <source>
        <dbReference type="EMBL" id="KUP06463.1"/>
    </source>
</evidence>
<comment type="subcellular location">
    <subcellularLocation>
        <location evidence="10">Cell membrane</location>
        <topology evidence="10">Peripheral membrane protein</topology>
        <orientation evidence="10">Cytoplasmic side</orientation>
    </subcellularLocation>
</comment>
<keyword evidence="5 10" id="KW-0133">Cell shape</keyword>
<comment type="function">
    <text evidence="10">Cell wall formation. Catalyzes the transfer of a GlcNAc subunit on undecaprenyl-pyrophosphoryl-MurNAc-pentapeptide (lipid intermediate I) to form undecaprenyl-pyrophosphoryl-MurNAc-(pentapeptide)GlcNAc (lipid intermediate II).</text>
</comment>
<dbReference type="EMBL" id="LDYG01000028">
    <property type="protein sequence ID" value="KUP06463.1"/>
    <property type="molecule type" value="Genomic_DNA"/>
</dbReference>
<evidence type="ECO:0000256" key="6">
    <source>
        <dbReference type="ARBA" id="ARBA00022984"/>
    </source>
</evidence>
<dbReference type="CDD" id="cd03785">
    <property type="entry name" value="GT28_MurG"/>
    <property type="match status" value="1"/>
</dbReference>
<dbReference type="STRING" id="1150625.Q75_07980"/>
<dbReference type="Pfam" id="PF04101">
    <property type="entry name" value="Glyco_tran_28_C"/>
    <property type="match status" value="1"/>
</dbReference>
<evidence type="ECO:0000256" key="1">
    <source>
        <dbReference type="ARBA" id="ARBA00022475"/>
    </source>
</evidence>
<reference evidence="13 14" key="1">
    <citation type="journal article" date="2016" name="Front. Microbiol.">
        <title>Microevolution Analysis of Bacillus coahuilensis Unveils Differences in Phosphorus Acquisition Strategies and Their Regulation.</title>
        <authorList>
            <person name="Gomez-Lunar Z."/>
            <person name="Hernandez-Gonzalez I."/>
            <person name="Rodriguez-Torres M.D."/>
            <person name="Souza V."/>
            <person name="Olmedo-Alvarez G."/>
        </authorList>
    </citation>
    <scope>NUCLEOTIDE SEQUENCE [LARGE SCALE GENOMIC DNA]</scope>
    <source>
        <strain evidence="14">p1.1.43</strain>
    </source>
</reference>
<dbReference type="GO" id="GO:0008360">
    <property type="term" value="P:regulation of cell shape"/>
    <property type="evidence" value="ECO:0007669"/>
    <property type="project" value="UniProtKB-KW"/>
</dbReference>
<gene>
    <name evidence="10" type="primary">murG</name>
    <name evidence="13" type="ORF">Q75_07980</name>
</gene>
<dbReference type="GO" id="GO:0071555">
    <property type="term" value="P:cell wall organization"/>
    <property type="evidence" value="ECO:0007669"/>
    <property type="project" value="UniProtKB-KW"/>
</dbReference>
<comment type="caution">
    <text evidence="10">Lacks conserved residue(s) required for the propagation of feature annotation.</text>
</comment>
<keyword evidence="3 10" id="KW-0328">Glycosyltransferase</keyword>
<name>A0A147K8E2_9BACI</name>
<proteinExistence type="inferred from homology"/>
<dbReference type="GO" id="GO:0051991">
    <property type="term" value="F:UDP-N-acetyl-D-glucosamine:N-acetylmuramoyl-L-alanyl-D-glutamyl-meso-2,6-diaminopimelyl-D-alanyl-D-alanine-diphosphoundecaprenol 4-beta-N-acetylglucosaminlytransferase activity"/>
    <property type="evidence" value="ECO:0007669"/>
    <property type="project" value="RHEA"/>
</dbReference>
<dbReference type="Proteomes" id="UP000074108">
    <property type="component" value="Unassembled WGS sequence"/>
</dbReference>
<evidence type="ECO:0000256" key="4">
    <source>
        <dbReference type="ARBA" id="ARBA00022679"/>
    </source>
</evidence>
<accession>A0A147K8E2</accession>
<feature type="binding site" evidence="10">
    <location>
        <position position="197"/>
    </location>
    <ligand>
        <name>UDP-N-acetyl-alpha-D-glucosamine</name>
        <dbReference type="ChEBI" id="CHEBI:57705"/>
    </ligand>
</feature>
<evidence type="ECO:0000256" key="7">
    <source>
        <dbReference type="ARBA" id="ARBA00023136"/>
    </source>
</evidence>
<keyword evidence="14" id="KW-1185">Reference proteome</keyword>
<comment type="pathway">
    <text evidence="10">Cell wall biogenesis; peptidoglycan biosynthesis.</text>
</comment>
<dbReference type="GO" id="GO:0005886">
    <property type="term" value="C:plasma membrane"/>
    <property type="evidence" value="ECO:0007669"/>
    <property type="project" value="UniProtKB-SubCell"/>
</dbReference>
<dbReference type="OrthoDB" id="9808936at2"/>
<feature type="domain" description="Glycosyl transferase family 28 C-terminal" evidence="12">
    <location>
        <begin position="191"/>
        <end position="338"/>
    </location>
</feature>
<dbReference type="PATRIC" id="fig|1150625.3.peg.1687"/>
<evidence type="ECO:0000259" key="12">
    <source>
        <dbReference type="Pfam" id="PF04101"/>
    </source>
</evidence>
<comment type="caution">
    <text evidence="13">The sequence shown here is derived from an EMBL/GenBank/DDBJ whole genome shotgun (WGS) entry which is preliminary data.</text>
</comment>
<keyword evidence="7 10" id="KW-0472">Membrane</keyword>
<dbReference type="InterPro" id="IPR006009">
    <property type="entry name" value="GlcNAc_MurG"/>
</dbReference>
<dbReference type="SUPFAM" id="SSF53756">
    <property type="entry name" value="UDP-Glycosyltransferase/glycogen phosphorylase"/>
    <property type="match status" value="1"/>
</dbReference>
<comment type="similarity">
    <text evidence="10">Belongs to the glycosyltransferase 28 family. MurG subfamily.</text>
</comment>
<dbReference type="AlphaFoldDB" id="A0A147K8E2"/>
<dbReference type="GO" id="GO:0051301">
    <property type="term" value="P:cell division"/>
    <property type="evidence" value="ECO:0007669"/>
    <property type="project" value="UniProtKB-KW"/>
</dbReference>
<comment type="catalytic activity">
    <reaction evidence="10">
        <text>di-trans,octa-cis-undecaprenyl diphospho-N-acetyl-alpha-D-muramoyl-L-alanyl-D-glutamyl-meso-2,6-diaminopimeloyl-D-alanyl-D-alanine + UDP-N-acetyl-alpha-D-glucosamine = di-trans,octa-cis-undecaprenyl diphospho-[N-acetyl-alpha-D-glucosaminyl-(1-&gt;4)]-N-acetyl-alpha-D-muramoyl-L-alanyl-D-glutamyl-meso-2,6-diaminopimeloyl-D-alanyl-D-alanine + UDP + H(+)</text>
        <dbReference type="Rhea" id="RHEA:31227"/>
        <dbReference type="ChEBI" id="CHEBI:15378"/>
        <dbReference type="ChEBI" id="CHEBI:57705"/>
        <dbReference type="ChEBI" id="CHEBI:58223"/>
        <dbReference type="ChEBI" id="CHEBI:61387"/>
        <dbReference type="ChEBI" id="CHEBI:61388"/>
        <dbReference type="EC" id="2.4.1.227"/>
    </reaction>
</comment>
<keyword evidence="1 10" id="KW-1003">Cell membrane</keyword>
<dbReference type="HAMAP" id="MF_00033">
    <property type="entry name" value="MurG"/>
    <property type="match status" value="1"/>
</dbReference>
<dbReference type="PANTHER" id="PTHR21015:SF27">
    <property type="entry name" value="UDP-N-ACETYLGLUCOSAMINE--N-ACETYLMURAMYL-(PENTAPEPTIDE) PYROPHOSPHORYL-UNDECAPRENOL N-ACETYLGLUCOSAMINE TRANSFERASE"/>
    <property type="match status" value="1"/>
</dbReference>
<evidence type="ECO:0000256" key="5">
    <source>
        <dbReference type="ARBA" id="ARBA00022960"/>
    </source>
</evidence>
<dbReference type="PANTHER" id="PTHR21015">
    <property type="entry name" value="UDP-N-ACETYLGLUCOSAMINE--N-ACETYLMURAMYL-(PENTAPEPTIDE) PYROPHOSPHORYL-UNDECAPRENOL N-ACETYLGLUCOSAMINE TRANSFERASE 1"/>
    <property type="match status" value="1"/>
</dbReference>
<keyword evidence="9 10" id="KW-0961">Cell wall biogenesis/degradation</keyword>
<evidence type="ECO:0000256" key="10">
    <source>
        <dbReference type="HAMAP-Rule" id="MF_00033"/>
    </source>
</evidence>
<keyword evidence="8 10" id="KW-0131">Cell cycle</keyword>
<dbReference type="UniPathway" id="UPA00219"/>
<feature type="binding site" evidence="10">
    <location>
        <position position="291"/>
    </location>
    <ligand>
        <name>UDP-N-acetyl-alpha-D-glucosamine</name>
        <dbReference type="ChEBI" id="CHEBI:57705"/>
    </ligand>
</feature>
<dbReference type="NCBIfam" id="TIGR01133">
    <property type="entry name" value="murG"/>
    <property type="match status" value="1"/>
</dbReference>
<dbReference type="GO" id="GO:0050511">
    <property type="term" value="F:undecaprenyldiphospho-muramoylpentapeptide beta-N-acetylglucosaminyltransferase activity"/>
    <property type="evidence" value="ECO:0007669"/>
    <property type="project" value="UniProtKB-UniRule"/>
</dbReference>
<dbReference type="Pfam" id="PF03033">
    <property type="entry name" value="Glyco_transf_28"/>
    <property type="match status" value="1"/>
</dbReference>
<protein>
    <recommendedName>
        <fullName evidence="10">UDP-N-acetylglucosamine--N-acetylmuramyl-(pentapeptide) pyrophosphoryl-undecaprenol N-acetylglucosamine transferase</fullName>
        <ecNumber evidence="10">2.4.1.227</ecNumber>
    </recommendedName>
    <alternativeName>
        <fullName evidence="10">Undecaprenyl-PP-MurNAc-pentapeptide-UDPGlcNAc GlcNAc transferase</fullName>
    </alternativeName>
</protein>
<evidence type="ECO:0000256" key="3">
    <source>
        <dbReference type="ARBA" id="ARBA00022676"/>
    </source>
</evidence>
<keyword evidence="4 10" id="KW-0808">Transferase</keyword>
<sequence length="357" mass="40200">MSRTIVFTGGGSAGHVTVNTALIPFFKEKGWEIAYIGSKDGIEKTMIQEQFPDIPYYEISSGKLRRYFSWKNFSDPFKVGKGVWDAYRAIRKIKPDIVFSKGGFVTVPVIMASKMAGVPTLIHESDYTPGLANKMATPFASRIYTTFPEAINYLPSEKYRYIGAIIREELFKGDPSEGRRLLGFHEQKPILLIMGGSLGAQKINEAIRHNLHKLLEEYQIVHICGKGNIDSTLNDKGYKQFEFVQSELAHYISASDHVISRAGSNSIFEFLALRKPMILIPLSRQASRGDQILNADSFEKQGFAIKLEEENLSDESLLLALQKLMDSQKSMIEKMKVSKAALSVPEMYKKIDSHNKQ</sequence>
<keyword evidence="6 10" id="KW-0573">Peptidoglycan synthesis</keyword>
<dbReference type="GO" id="GO:0005975">
    <property type="term" value="P:carbohydrate metabolic process"/>
    <property type="evidence" value="ECO:0007669"/>
    <property type="project" value="InterPro"/>
</dbReference>
<feature type="binding site" evidence="10">
    <location>
        <begin position="12"/>
        <end position="14"/>
    </location>
    <ligand>
        <name>UDP-N-acetyl-alpha-D-glucosamine</name>
        <dbReference type="ChEBI" id="CHEBI:57705"/>
    </ligand>
</feature>
<evidence type="ECO:0000256" key="2">
    <source>
        <dbReference type="ARBA" id="ARBA00022618"/>
    </source>
</evidence>
<dbReference type="GO" id="GO:0009252">
    <property type="term" value="P:peptidoglycan biosynthetic process"/>
    <property type="evidence" value="ECO:0007669"/>
    <property type="project" value="UniProtKB-UniRule"/>
</dbReference>
<dbReference type="NCBIfam" id="NF009102">
    <property type="entry name" value="PRK12446.1"/>
    <property type="match status" value="1"/>
</dbReference>
<evidence type="ECO:0000256" key="9">
    <source>
        <dbReference type="ARBA" id="ARBA00023316"/>
    </source>
</evidence>
<evidence type="ECO:0000256" key="8">
    <source>
        <dbReference type="ARBA" id="ARBA00023306"/>
    </source>
</evidence>